<evidence type="ECO:0000256" key="3">
    <source>
        <dbReference type="ARBA" id="ARBA00022737"/>
    </source>
</evidence>
<dbReference type="InterPro" id="IPR018357">
    <property type="entry name" value="Hexapep_transf_CS"/>
</dbReference>
<evidence type="ECO:0000313" key="5">
    <source>
        <dbReference type="EMBL" id="TPG46420.1"/>
    </source>
</evidence>
<dbReference type="OrthoDB" id="1115300at2"/>
<dbReference type="PANTHER" id="PTHR23416:SF23">
    <property type="entry name" value="ACETYLTRANSFERASE C18B11.09C-RELATED"/>
    <property type="match status" value="1"/>
</dbReference>
<keyword evidence="3" id="KW-0677">Repeat</keyword>
<dbReference type="PANTHER" id="PTHR23416">
    <property type="entry name" value="SIALIC ACID SYNTHASE-RELATED"/>
    <property type="match status" value="1"/>
</dbReference>
<keyword evidence="4 5" id="KW-0012">Acyltransferase</keyword>
<dbReference type="SUPFAM" id="SSF51161">
    <property type="entry name" value="Trimeric LpxA-like enzymes"/>
    <property type="match status" value="1"/>
</dbReference>
<keyword evidence="2 5" id="KW-0808">Transferase</keyword>
<name>A0A502FAM1_9PROT</name>
<comment type="similarity">
    <text evidence="1">Belongs to the transferase hexapeptide repeat family.</text>
</comment>
<dbReference type="InterPro" id="IPR051159">
    <property type="entry name" value="Hexapeptide_acetyltransf"/>
</dbReference>
<evidence type="ECO:0000256" key="2">
    <source>
        <dbReference type="ARBA" id="ARBA00022679"/>
    </source>
</evidence>
<dbReference type="Pfam" id="PF00132">
    <property type="entry name" value="Hexapep"/>
    <property type="match status" value="1"/>
</dbReference>
<dbReference type="GO" id="GO:0008374">
    <property type="term" value="F:O-acyltransferase activity"/>
    <property type="evidence" value="ECO:0007669"/>
    <property type="project" value="TreeGrafter"/>
</dbReference>
<evidence type="ECO:0000313" key="6">
    <source>
        <dbReference type="Proteomes" id="UP000317078"/>
    </source>
</evidence>
<dbReference type="CDD" id="cd04647">
    <property type="entry name" value="LbH_MAT_like"/>
    <property type="match status" value="1"/>
</dbReference>
<gene>
    <name evidence="5" type="ORF">EAH89_24720</name>
</gene>
<evidence type="ECO:0000256" key="1">
    <source>
        <dbReference type="ARBA" id="ARBA00007274"/>
    </source>
</evidence>
<dbReference type="AlphaFoldDB" id="A0A502FAM1"/>
<organism evidence="5 6">
    <name type="scientific">Muricoccus nepalensis</name>
    <dbReference type="NCBI Taxonomy" id="1854500"/>
    <lineage>
        <taxon>Bacteria</taxon>
        <taxon>Pseudomonadati</taxon>
        <taxon>Pseudomonadota</taxon>
        <taxon>Alphaproteobacteria</taxon>
        <taxon>Acetobacterales</taxon>
        <taxon>Roseomonadaceae</taxon>
        <taxon>Muricoccus</taxon>
    </lineage>
</organism>
<dbReference type="Gene3D" id="2.160.10.10">
    <property type="entry name" value="Hexapeptide repeat proteins"/>
    <property type="match status" value="1"/>
</dbReference>
<dbReference type="EMBL" id="RCZP01000040">
    <property type="protein sequence ID" value="TPG46420.1"/>
    <property type="molecule type" value="Genomic_DNA"/>
</dbReference>
<evidence type="ECO:0000256" key="4">
    <source>
        <dbReference type="ARBA" id="ARBA00023315"/>
    </source>
</evidence>
<protein>
    <submittedName>
        <fullName evidence="5">Acyltransferase</fullName>
    </submittedName>
</protein>
<proteinExistence type="inferred from homology"/>
<comment type="caution">
    <text evidence="5">The sequence shown here is derived from an EMBL/GenBank/DDBJ whole genome shotgun (WGS) entry which is preliminary data.</text>
</comment>
<reference evidence="5 6" key="1">
    <citation type="journal article" date="2019" name="Environ. Microbiol.">
        <title>Species interactions and distinct microbial communities in high Arctic permafrost affected cryosols are associated with the CH4 and CO2 gas fluxes.</title>
        <authorList>
            <person name="Altshuler I."/>
            <person name="Hamel J."/>
            <person name="Turney S."/>
            <person name="Magnuson E."/>
            <person name="Levesque R."/>
            <person name="Greer C."/>
            <person name="Whyte L.G."/>
        </authorList>
    </citation>
    <scope>NUCLEOTIDE SEQUENCE [LARGE SCALE GENOMIC DNA]</scope>
    <source>
        <strain evidence="5 6">S9.3B</strain>
    </source>
</reference>
<dbReference type="Proteomes" id="UP000317078">
    <property type="component" value="Unassembled WGS sequence"/>
</dbReference>
<sequence>MGDSSQDLERLADQLAPHIVQKLANTPSVWGDKTRLYIGVNVHLVNTLFNLSSGDIYLGDNVFFGHNVCLLTGTHDVSCFGVERQTAYPRTGRDIVIGRGAWVASNATVIGPCTIGENAVVAAGSLLLRDVPDGWIAAGSPAVLIRPVSPEYATTEKPSLLRRLLRWIGRHRFPM</sequence>
<dbReference type="InterPro" id="IPR001451">
    <property type="entry name" value="Hexapep"/>
</dbReference>
<keyword evidence="6" id="KW-1185">Reference proteome</keyword>
<dbReference type="InterPro" id="IPR011004">
    <property type="entry name" value="Trimer_LpxA-like_sf"/>
</dbReference>
<dbReference type="RefSeq" id="WP_140886429.1">
    <property type="nucleotide sequence ID" value="NZ_RCZP01000040.1"/>
</dbReference>
<dbReference type="PROSITE" id="PS00101">
    <property type="entry name" value="HEXAPEP_TRANSFERASES"/>
    <property type="match status" value="1"/>
</dbReference>
<accession>A0A502FAM1</accession>